<dbReference type="SUPFAM" id="SSF54928">
    <property type="entry name" value="RNA-binding domain, RBD"/>
    <property type="match status" value="1"/>
</dbReference>
<dbReference type="OrthoDB" id="443401at2759"/>
<dbReference type="Gene3D" id="1.20.1390.10">
    <property type="entry name" value="PWI domain"/>
    <property type="match status" value="1"/>
</dbReference>
<dbReference type="SMART" id="SM00360">
    <property type="entry name" value="RRM"/>
    <property type="match status" value="1"/>
</dbReference>
<keyword evidence="9" id="KW-1185">Reference proteome</keyword>
<dbReference type="Pfam" id="PF01480">
    <property type="entry name" value="PWI"/>
    <property type="match status" value="1"/>
</dbReference>
<name>A0A238FP93_9BASI</name>
<evidence type="ECO:0000256" key="2">
    <source>
        <dbReference type="ARBA" id="ARBA00043866"/>
    </source>
</evidence>
<feature type="compositionally biased region" description="Pro residues" evidence="5">
    <location>
        <begin position="131"/>
        <end position="142"/>
    </location>
</feature>
<evidence type="ECO:0000313" key="9">
    <source>
        <dbReference type="Proteomes" id="UP000198372"/>
    </source>
</evidence>
<accession>A0A238FP93</accession>
<dbReference type="SMART" id="SM00356">
    <property type="entry name" value="ZnF_C3H1"/>
    <property type="match status" value="1"/>
</dbReference>
<feature type="region of interest" description="Disordered" evidence="5">
    <location>
        <begin position="94"/>
        <end position="147"/>
    </location>
</feature>
<dbReference type="Proteomes" id="UP000198372">
    <property type="component" value="Unassembled WGS sequence"/>
</dbReference>
<dbReference type="InterPro" id="IPR045137">
    <property type="entry name" value="RBM26/27"/>
</dbReference>
<evidence type="ECO:0000256" key="4">
    <source>
        <dbReference type="PROSITE-ProRule" id="PRU00723"/>
    </source>
</evidence>
<dbReference type="GO" id="GO:0005634">
    <property type="term" value="C:nucleus"/>
    <property type="evidence" value="ECO:0007669"/>
    <property type="project" value="TreeGrafter"/>
</dbReference>
<dbReference type="PROSITE" id="PS50103">
    <property type="entry name" value="ZF_C3H1"/>
    <property type="match status" value="1"/>
</dbReference>
<dbReference type="PROSITE" id="PS50102">
    <property type="entry name" value="RRM"/>
    <property type="match status" value="1"/>
</dbReference>
<dbReference type="PANTHER" id="PTHR14398:SF0">
    <property type="entry name" value="ZINC FINGER PROTEIN SWM"/>
    <property type="match status" value="1"/>
</dbReference>
<dbReference type="AlphaFoldDB" id="A0A238FP93"/>
<feature type="zinc finger region" description="C3H1-type" evidence="4">
    <location>
        <begin position="150"/>
        <end position="178"/>
    </location>
</feature>
<evidence type="ECO:0000256" key="3">
    <source>
        <dbReference type="PROSITE-ProRule" id="PRU00176"/>
    </source>
</evidence>
<protein>
    <submittedName>
        <fullName evidence="8">BQ2448_6953 protein</fullName>
    </submittedName>
</protein>
<dbReference type="GO" id="GO:0008270">
    <property type="term" value="F:zinc ion binding"/>
    <property type="evidence" value="ECO:0007669"/>
    <property type="project" value="UniProtKB-KW"/>
</dbReference>
<keyword evidence="4" id="KW-0479">Metal-binding</keyword>
<gene>
    <name evidence="8" type="ORF">BQ2448_6953</name>
</gene>
<sequence length="601" mass="65583">MLETNPTKLRQWLLQQLEPISDADPNVLAEYVLALLKHDAPLEQLKTHCAGQLQEFLGPQTSAFISRLFFYLASAPTTGTDAALAFSSSSSAVATSESHTRGPRGCKISQPSRSDATRPEFAATLIRPEPRPAVSPPSPPSPMTSWPSTDARPLLCEAYHRYGFCPRGLMCIFLHDVRGDFSASFPAEMAHQVATGPAHQLAMPTSAAAWPLPIAIPPVAPFETKSGWRPTESVVFDHAIKPGLGRERKRRAFVPLRSTCAIRIENIPSDKVDQDGVAQYFRNFGDISFVEVDAANRRAVVTYKTPAQAELALNSPDAVLGNRFIRVHRMPPGIHCLNNRATPGSHPLPLNVWQSAPHLDAPGAGSTSSGTPCVSANRSRLQSAVSLEENVADQKRLLERIGLCSDRADKVALTKELRLVSNKGAILRAELERAEKAVKGELELARLRDEVSLSSREHSFQMFSNFFGDELPSRSQAAALGIDARLQGTLTDHKGGRGASWAQRGRGPGGGRSWNSTNVRRHRLDNRSKSLLLRSIPPGTDITTVREALERYGIVSSMEANSELAGPSYVVESESTTEAEKIMSHSSELKSEFVGLELSWR</sequence>
<dbReference type="GO" id="GO:0003723">
    <property type="term" value="F:RNA binding"/>
    <property type="evidence" value="ECO:0007669"/>
    <property type="project" value="UniProtKB-UniRule"/>
</dbReference>
<dbReference type="InterPro" id="IPR002483">
    <property type="entry name" value="PWI_dom"/>
</dbReference>
<evidence type="ECO:0000256" key="5">
    <source>
        <dbReference type="SAM" id="MobiDB-lite"/>
    </source>
</evidence>
<evidence type="ECO:0000259" key="6">
    <source>
        <dbReference type="PROSITE" id="PS50102"/>
    </source>
</evidence>
<keyword evidence="1 3" id="KW-0694">RNA-binding</keyword>
<evidence type="ECO:0000259" key="7">
    <source>
        <dbReference type="PROSITE" id="PS50103"/>
    </source>
</evidence>
<feature type="domain" description="C3H1-type" evidence="7">
    <location>
        <begin position="150"/>
        <end position="178"/>
    </location>
</feature>
<feature type="domain" description="RRM" evidence="6">
    <location>
        <begin position="260"/>
        <end position="332"/>
    </location>
</feature>
<dbReference type="PANTHER" id="PTHR14398">
    <property type="entry name" value="RNA RECOGNITION RRM/RNP DOMAIN"/>
    <property type="match status" value="1"/>
</dbReference>
<reference evidence="9" key="1">
    <citation type="submission" date="2016-09" db="EMBL/GenBank/DDBJ databases">
        <authorList>
            <person name="Jeantristanb JTB J.-T."/>
            <person name="Ricardo R."/>
        </authorList>
    </citation>
    <scope>NUCLEOTIDE SEQUENCE [LARGE SCALE GENOMIC DNA]</scope>
</reference>
<feature type="region of interest" description="Disordered" evidence="5">
    <location>
        <begin position="493"/>
        <end position="517"/>
    </location>
</feature>
<dbReference type="InterPro" id="IPR000571">
    <property type="entry name" value="Znf_CCCH"/>
</dbReference>
<evidence type="ECO:0000313" key="8">
    <source>
        <dbReference type="EMBL" id="SCV73028.1"/>
    </source>
</evidence>
<dbReference type="InterPro" id="IPR035979">
    <property type="entry name" value="RBD_domain_sf"/>
</dbReference>
<dbReference type="STRING" id="269621.A0A238FP93"/>
<dbReference type="InterPro" id="IPR012677">
    <property type="entry name" value="Nucleotide-bd_a/b_plait_sf"/>
</dbReference>
<dbReference type="InterPro" id="IPR000504">
    <property type="entry name" value="RRM_dom"/>
</dbReference>
<dbReference type="Gene3D" id="3.30.70.330">
    <property type="match status" value="1"/>
</dbReference>
<evidence type="ECO:0000256" key="1">
    <source>
        <dbReference type="ARBA" id="ARBA00022884"/>
    </source>
</evidence>
<comment type="function">
    <text evidence="2">May be involved in the turnover of nuclear polyadenylated (pA+) RNA.</text>
</comment>
<organism evidence="8 9">
    <name type="scientific">Microbotryum intermedium</name>
    <dbReference type="NCBI Taxonomy" id="269621"/>
    <lineage>
        <taxon>Eukaryota</taxon>
        <taxon>Fungi</taxon>
        <taxon>Dikarya</taxon>
        <taxon>Basidiomycota</taxon>
        <taxon>Pucciniomycotina</taxon>
        <taxon>Microbotryomycetes</taxon>
        <taxon>Microbotryales</taxon>
        <taxon>Microbotryaceae</taxon>
        <taxon>Microbotryum</taxon>
    </lineage>
</organism>
<keyword evidence="4" id="KW-0863">Zinc-finger</keyword>
<keyword evidence="4" id="KW-0862">Zinc</keyword>
<dbReference type="EMBL" id="FMSP01000017">
    <property type="protein sequence ID" value="SCV73028.1"/>
    <property type="molecule type" value="Genomic_DNA"/>
</dbReference>
<proteinExistence type="predicted"/>